<sequence>MAALDDADAEDFFRLAPLPPAAGPGFALAPLTSVAPRFVLPALDEDAPGVERLLGTLGSTLVRDVEVAVLPPLPSLPELARAPDPKGKGKGKGKAADIDAELWRLAGIPDAGPSRARAFHSVATWDDAGHDSPFMSERTPQYFESLLTSEEPPVHLPKLRTPSAASPVDVKVLLDLMMRATLGTTLTDDLRWSRREQRFVYAETGARPKGIERSTTDDLMHEFLTIGTAVRRLEIVLEEHGATPITPTHHALLHALSTIVAYLKQRLGAAVDRSLGEESAPLLQRASVLYDVVHLASTLCEIVCWPISQAKPVGLPAKPHAVLTLLHSHLVAQLSTSTDAGKSDGTTLALAYLLSRASEPFLALLQQWVGLADSSRIDDDEDPQSQPWADLGITRTRLPAADGIDVRWDYTFSARRMPAFVPRDARRTLFEAGRSLRALRDASGGLHPLCATDWHLSANWGWGSSANLPPNDLRLHIRRVHRDIDRWRGAAYSRIRTTSESSFASYGAGHQRRQTQQYDALSSRASSPTAAPPSPILASPPRALTDLWSAFSQPPGSHLGAMPEADTLWNPNVQDDLEAFIKVHADQAQPLLPQDCPTLELYISSHLLAPLLAHSALISSSLTQLYLDDLDFLQHLDVLRAFWLGGDTSFSETVAAALFTGDVSSGGENLGRRARTRARLGLPGVAEHGEATNRDWGIGLGLGLSDRQRWPPGGSELAYALRATLLDDSVDRLASRGPVWAAIEDRVSFAVRALPEDESDGRRSRWLNPQGEALDFIYLAYSPPAAIATLLPQSVMDKYQLIHNFLLRISRVEAVVRSLYFDVVRPSRVGEDVPIKTGVDAAFNRMPSQLGLGRRRVRSIFEPGSEAERTLLALRFVMSSFVAAISRYVLDTAIGHNWDVMRKRLDKLRRRGHAPSTTDSRPVTPGPDDGDDYEDLDEELDDVGGGEDEDDAPTLLGALSQLQSAHSLVLYHQIILNRILRACLLIPQPGHQVTFKLLMTLFGLILDLGKTVKEVEQGVSTPEAGGEHVVALHQDWTEKSAVFLHALERLSLRTSPRANGATATGTDEAGKGGQQDLQVLLGEDVGSGVSAPPVSHLPGSTELQELLLRLRLGSRDSSSSGDAVTAGRAGRW</sequence>
<evidence type="ECO:0000256" key="4">
    <source>
        <dbReference type="ARBA" id="ARBA00022701"/>
    </source>
</evidence>
<feature type="domain" description="Gamma tubulin complex component C-terminal" evidence="7">
    <location>
        <begin position="633"/>
        <end position="1073"/>
    </location>
</feature>
<accession>A0ABR3Q996</accession>
<feature type="compositionally biased region" description="Acidic residues" evidence="6">
    <location>
        <begin position="928"/>
        <end position="952"/>
    </location>
</feature>
<evidence type="ECO:0000313" key="10">
    <source>
        <dbReference type="Proteomes" id="UP001565368"/>
    </source>
</evidence>
<dbReference type="EMBL" id="JBBXJM010000002">
    <property type="protein sequence ID" value="KAL1411299.1"/>
    <property type="molecule type" value="Genomic_DNA"/>
</dbReference>
<name>A0ABR3Q996_9TREE</name>
<dbReference type="Pfam" id="PF17681">
    <property type="entry name" value="GCP_N_terminal"/>
    <property type="match status" value="1"/>
</dbReference>
<comment type="similarity">
    <text evidence="2">Belongs to the TUBGCP family.</text>
</comment>
<feature type="domain" description="Gamma tubulin complex component protein N-terminal" evidence="8">
    <location>
        <begin position="214"/>
        <end position="450"/>
    </location>
</feature>
<protein>
    <recommendedName>
        <fullName evidence="11">Spindle pole body component</fullName>
    </recommendedName>
</protein>
<evidence type="ECO:0000259" key="8">
    <source>
        <dbReference type="Pfam" id="PF17681"/>
    </source>
</evidence>
<feature type="region of interest" description="Disordered" evidence="6">
    <location>
        <begin position="503"/>
        <end position="535"/>
    </location>
</feature>
<dbReference type="Proteomes" id="UP001565368">
    <property type="component" value="Unassembled WGS sequence"/>
</dbReference>
<organism evidence="9 10">
    <name type="scientific">Vanrija albida</name>
    <dbReference type="NCBI Taxonomy" id="181172"/>
    <lineage>
        <taxon>Eukaryota</taxon>
        <taxon>Fungi</taxon>
        <taxon>Dikarya</taxon>
        <taxon>Basidiomycota</taxon>
        <taxon>Agaricomycotina</taxon>
        <taxon>Tremellomycetes</taxon>
        <taxon>Trichosporonales</taxon>
        <taxon>Trichosporonaceae</taxon>
        <taxon>Vanrija</taxon>
    </lineage>
</organism>
<evidence type="ECO:0000259" key="7">
    <source>
        <dbReference type="Pfam" id="PF04130"/>
    </source>
</evidence>
<evidence type="ECO:0000256" key="6">
    <source>
        <dbReference type="SAM" id="MobiDB-lite"/>
    </source>
</evidence>
<evidence type="ECO:0008006" key="11">
    <source>
        <dbReference type="Google" id="ProtNLM"/>
    </source>
</evidence>
<keyword evidence="10" id="KW-1185">Reference proteome</keyword>
<dbReference type="Pfam" id="PF04130">
    <property type="entry name" value="GCP_C_terminal"/>
    <property type="match status" value="1"/>
</dbReference>
<comment type="caution">
    <text evidence="9">The sequence shown here is derived from an EMBL/GenBank/DDBJ whole genome shotgun (WGS) entry which is preliminary data.</text>
</comment>
<evidence type="ECO:0000256" key="2">
    <source>
        <dbReference type="ARBA" id="ARBA00010337"/>
    </source>
</evidence>
<dbReference type="InterPro" id="IPR041470">
    <property type="entry name" value="GCP_N"/>
</dbReference>
<dbReference type="PANTHER" id="PTHR19302">
    <property type="entry name" value="GAMMA TUBULIN COMPLEX PROTEIN"/>
    <property type="match status" value="1"/>
</dbReference>
<evidence type="ECO:0000313" key="9">
    <source>
        <dbReference type="EMBL" id="KAL1411299.1"/>
    </source>
</evidence>
<dbReference type="InterPro" id="IPR007259">
    <property type="entry name" value="GCP"/>
</dbReference>
<evidence type="ECO:0000256" key="5">
    <source>
        <dbReference type="ARBA" id="ARBA00023212"/>
    </source>
</evidence>
<keyword evidence="3" id="KW-0963">Cytoplasm</keyword>
<dbReference type="Gene3D" id="1.20.120.1900">
    <property type="entry name" value="Gamma-tubulin complex, C-terminal domain"/>
    <property type="match status" value="1"/>
</dbReference>
<reference evidence="9 10" key="1">
    <citation type="submission" date="2023-08" db="EMBL/GenBank/DDBJ databases">
        <title>Annotated Genome Sequence of Vanrija albida AlHP1.</title>
        <authorList>
            <person name="Herzog R."/>
        </authorList>
    </citation>
    <scope>NUCLEOTIDE SEQUENCE [LARGE SCALE GENOMIC DNA]</scope>
    <source>
        <strain evidence="9 10">AlHP1</strain>
    </source>
</reference>
<dbReference type="GeneID" id="95983293"/>
<feature type="region of interest" description="Disordered" evidence="6">
    <location>
        <begin position="909"/>
        <end position="952"/>
    </location>
</feature>
<feature type="compositionally biased region" description="Low complexity" evidence="6">
    <location>
        <begin position="520"/>
        <end position="529"/>
    </location>
</feature>
<dbReference type="RefSeq" id="XP_069211243.1">
    <property type="nucleotide sequence ID" value="XM_069350857.1"/>
</dbReference>
<dbReference type="PANTHER" id="PTHR19302:SF70">
    <property type="entry name" value="GAMMA-TUBULIN COMPLEX COMPONENT 6"/>
    <property type="match status" value="1"/>
</dbReference>
<keyword evidence="5" id="KW-0206">Cytoskeleton</keyword>
<keyword evidence="4" id="KW-0493">Microtubule</keyword>
<gene>
    <name evidence="9" type="ORF">Q8F55_002250</name>
</gene>
<evidence type="ECO:0000256" key="3">
    <source>
        <dbReference type="ARBA" id="ARBA00022490"/>
    </source>
</evidence>
<proteinExistence type="inferred from homology"/>
<comment type="subcellular location">
    <subcellularLocation>
        <location evidence="1">Cytoplasm</location>
        <location evidence="1">Cytoskeleton</location>
    </subcellularLocation>
</comment>
<evidence type="ECO:0000256" key="1">
    <source>
        <dbReference type="ARBA" id="ARBA00004245"/>
    </source>
</evidence>
<dbReference type="InterPro" id="IPR042241">
    <property type="entry name" value="GCP_C_sf"/>
</dbReference>
<dbReference type="InterPro" id="IPR040457">
    <property type="entry name" value="GCP_C"/>
</dbReference>